<gene>
    <name evidence="2" type="ORF">DUNSADRAFT_12007</name>
</gene>
<reference evidence="2" key="1">
    <citation type="submission" date="2017-08" db="EMBL/GenBank/DDBJ databases">
        <authorList>
            <person name="Polle J.E."/>
            <person name="Barry K."/>
            <person name="Cushman J."/>
            <person name="Schmutz J."/>
            <person name="Tran D."/>
            <person name="Hathwaick L.T."/>
            <person name="Yim W.C."/>
            <person name="Jenkins J."/>
            <person name="Mckie-Krisberg Z.M."/>
            <person name="Prochnik S."/>
            <person name="Lindquist E."/>
            <person name="Dockter R.B."/>
            <person name="Adam C."/>
            <person name="Molina H."/>
            <person name="Bunkerborg J."/>
            <person name="Jin E."/>
            <person name="Buchheim M."/>
            <person name="Magnuson J."/>
        </authorList>
    </citation>
    <scope>NUCLEOTIDE SEQUENCE</scope>
    <source>
        <strain evidence="2">CCAP 19/18</strain>
    </source>
</reference>
<proteinExistence type="predicted"/>
<evidence type="ECO:0000313" key="2">
    <source>
        <dbReference type="EMBL" id="KAF5832168.1"/>
    </source>
</evidence>
<feature type="compositionally biased region" description="Polar residues" evidence="1">
    <location>
        <begin position="493"/>
        <end position="502"/>
    </location>
</feature>
<feature type="region of interest" description="Disordered" evidence="1">
    <location>
        <begin position="418"/>
        <end position="463"/>
    </location>
</feature>
<feature type="compositionally biased region" description="Polar residues" evidence="1">
    <location>
        <begin position="174"/>
        <end position="183"/>
    </location>
</feature>
<dbReference type="Proteomes" id="UP000815325">
    <property type="component" value="Unassembled WGS sequence"/>
</dbReference>
<feature type="compositionally biased region" description="Gly residues" evidence="1">
    <location>
        <begin position="429"/>
        <end position="441"/>
    </location>
</feature>
<feature type="region of interest" description="Disordered" evidence="1">
    <location>
        <begin position="159"/>
        <end position="193"/>
    </location>
</feature>
<dbReference type="EMBL" id="MU069892">
    <property type="protein sequence ID" value="KAF5832168.1"/>
    <property type="molecule type" value="Genomic_DNA"/>
</dbReference>
<feature type="region of interest" description="Disordered" evidence="1">
    <location>
        <begin position="268"/>
        <end position="297"/>
    </location>
</feature>
<comment type="caution">
    <text evidence="2">The sequence shown here is derived from an EMBL/GenBank/DDBJ whole genome shotgun (WGS) entry which is preliminary data.</text>
</comment>
<accession>A0ABQ7GCA4</accession>
<feature type="compositionally biased region" description="Basic and acidic residues" evidence="1">
    <location>
        <begin position="61"/>
        <end position="70"/>
    </location>
</feature>
<feature type="compositionally biased region" description="Low complexity" evidence="1">
    <location>
        <begin position="633"/>
        <end position="659"/>
    </location>
</feature>
<feature type="compositionally biased region" description="Polar residues" evidence="1">
    <location>
        <begin position="603"/>
        <end position="612"/>
    </location>
</feature>
<name>A0ABQ7GCA4_DUNSA</name>
<feature type="region of interest" description="Disordered" evidence="1">
    <location>
        <begin position="377"/>
        <end position="403"/>
    </location>
</feature>
<keyword evidence="3" id="KW-1185">Reference proteome</keyword>
<sequence>MESTGFAGSIQVSSDTHAAAQAQMETMNRAADLGKSAQGERDQHRSNSSREPLPNPQQWKEGSHCLSGEHETCRGHIGESSLKEFSFEPLGERTIKGKGLLSTYLVKEGDWESALSSYRTIQQQAWSPTPEGLKAHRAGFEEGFRSGVEAAKTSALISRPSPWPTEQKRHHSFEYTTSQSARTSPLGPVPRKAPWHSEPISGRTFAHSTPILPMPNHFQPHQGTAHAHAWGGPALPTSGSLGPSTVDNTQLFHPHMSISASTLQSLPLPMPLSSPGQRPDALWSQPGQQTAKEERQDPVAAARAQAFSGDAGARGVAGEETAVPQALRLEDLVWQRSTAGPAHAGSLSFNNAFQAERPEHPHGQWASVFKMPTASGDAAWRDAPEDADAAANDKSKSSPDIMSGNEVVDLTATALAPSEVSAAPRTPLGVGGKPRAGGPMGVRGLMDSSVDEDDARVPEGSSSSSLTAVAAAAIAGWQQQVQQRQLSQPVSSDSQLLQQHTALQRQQRELEQQTDLRPFGSNPARGQPMHRTPSRSLTAPQIKVVLGSPALGPHVRQSSISTEAEMRDKMGSHPSNSSASAGRESKSGLISRVSGIFKKPSKPSRSVSQPAAPSSREASMVEPTPGSQSTAGPSSRLSLSRQQHLQQQQQQQQPASSPLDKSKPPNVFKWLKKKVDGA</sequence>
<protein>
    <submittedName>
        <fullName evidence="2">Uncharacterized protein</fullName>
    </submittedName>
</protein>
<feature type="region of interest" description="Disordered" evidence="1">
    <location>
        <begin position="492"/>
        <end position="678"/>
    </location>
</feature>
<feature type="region of interest" description="Disordered" evidence="1">
    <location>
        <begin position="1"/>
        <end position="70"/>
    </location>
</feature>
<organism evidence="2 3">
    <name type="scientific">Dunaliella salina</name>
    <name type="common">Green alga</name>
    <name type="synonym">Protococcus salinus</name>
    <dbReference type="NCBI Taxonomy" id="3046"/>
    <lineage>
        <taxon>Eukaryota</taxon>
        <taxon>Viridiplantae</taxon>
        <taxon>Chlorophyta</taxon>
        <taxon>core chlorophytes</taxon>
        <taxon>Chlorophyceae</taxon>
        <taxon>CS clade</taxon>
        <taxon>Chlamydomonadales</taxon>
        <taxon>Dunaliellaceae</taxon>
        <taxon>Dunaliella</taxon>
    </lineage>
</organism>
<evidence type="ECO:0000256" key="1">
    <source>
        <dbReference type="SAM" id="MobiDB-lite"/>
    </source>
</evidence>
<evidence type="ECO:0000313" key="3">
    <source>
        <dbReference type="Proteomes" id="UP000815325"/>
    </source>
</evidence>